<dbReference type="Gene3D" id="3.40.50.12780">
    <property type="entry name" value="N-terminal domain of ligase-like"/>
    <property type="match status" value="1"/>
</dbReference>
<evidence type="ECO:0000313" key="3">
    <source>
        <dbReference type="EMBL" id="CUU56665.1"/>
    </source>
</evidence>
<dbReference type="Pfam" id="PF13193">
    <property type="entry name" value="AMP-binding_C"/>
    <property type="match status" value="1"/>
</dbReference>
<feature type="domain" description="AMP-binding enzyme C-terminal" evidence="2">
    <location>
        <begin position="415"/>
        <end position="493"/>
    </location>
</feature>
<sequence>MGIEHPKRFAVSAPERPAVIIGDRVVSYRELDARSNQLAHALRSSGLGIGSHLAVLMDNRAEYFEVIWAGLRAGLFVTPINWHLSAAEAEYVVENCGAAALVTSVACADVVAGIDAPAVKVRLAVGGPIDGFDRYEDVIGAQPTSPIDDECEGTWMFYSSGTTGRPKGIRPATVGAPLGEPSRFTAMIRFLYGGDESTVYLSPAPLYHAAPLGWATAIHRIGGTVVCTDRFDALDFLGLVERHRATLTQVVPTHLVRLLKLPQADRARFDLSSLKTVVHAAAPCPPEVKRAVLDWLGPIVHEYYSGSEGAGFCTIGPQEWLAHPGSVGKSMLGAVHIVDETGTEVPPRAEGRVYFESPQRFEYQGDPEKTADAFDERGWATFGEVGWVDEEGYLYLTDRVSNMIISGGVNIYPREIEDVLILHPAVTDVVVIGVPDAEMGESVRAIVEPATPPADPAALEAELIAFTRDRAAHYKCPRSVVFLTELPRLLTGKVARRLLPPEVLV</sequence>
<dbReference type="RefSeq" id="WP_091277327.1">
    <property type="nucleotide sequence ID" value="NZ_FAOZ01000008.1"/>
</dbReference>
<dbReference type="InterPro" id="IPR025110">
    <property type="entry name" value="AMP-bd_C"/>
</dbReference>
<evidence type="ECO:0000313" key="4">
    <source>
        <dbReference type="Proteomes" id="UP000198802"/>
    </source>
</evidence>
<dbReference type="InterPro" id="IPR000873">
    <property type="entry name" value="AMP-dep_synth/lig_dom"/>
</dbReference>
<organism evidence="3 4">
    <name type="scientific">Parafrankia irregularis</name>
    <dbReference type="NCBI Taxonomy" id="795642"/>
    <lineage>
        <taxon>Bacteria</taxon>
        <taxon>Bacillati</taxon>
        <taxon>Actinomycetota</taxon>
        <taxon>Actinomycetes</taxon>
        <taxon>Frankiales</taxon>
        <taxon>Frankiaceae</taxon>
        <taxon>Parafrankia</taxon>
    </lineage>
</organism>
<keyword evidence="4" id="KW-1185">Reference proteome</keyword>
<dbReference type="PANTHER" id="PTHR24096:SF323">
    <property type="entry name" value="BLR3536 PROTEIN"/>
    <property type="match status" value="1"/>
</dbReference>
<evidence type="ECO:0000259" key="1">
    <source>
        <dbReference type="Pfam" id="PF00501"/>
    </source>
</evidence>
<dbReference type="InterPro" id="IPR042099">
    <property type="entry name" value="ANL_N_sf"/>
</dbReference>
<evidence type="ECO:0000259" key="2">
    <source>
        <dbReference type="Pfam" id="PF13193"/>
    </source>
</evidence>
<dbReference type="Proteomes" id="UP000198802">
    <property type="component" value="Unassembled WGS sequence"/>
</dbReference>
<gene>
    <name evidence="3" type="ORF">Ga0074812_108193</name>
</gene>
<reference evidence="4" key="1">
    <citation type="submission" date="2015-11" db="EMBL/GenBank/DDBJ databases">
        <authorList>
            <person name="Varghese N."/>
        </authorList>
    </citation>
    <scope>NUCLEOTIDE SEQUENCE [LARGE SCALE GENOMIC DNA]</scope>
    <source>
        <strain evidence="4">DSM 45899</strain>
    </source>
</reference>
<dbReference type="AlphaFoldDB" id="A0A0S4QN70"/>
<dbReference type="InterPro" id="IPR045851">
    <property type="entry name" value="AMP-bd_C_sf"/>
</dbReference>
<dbReference type="Pfam" id="PF00501">
    <property type="entry name" value="AMP-binding"/>
    <property type="match status" value="1"/>
</dbReference>
<protein>
    <submittedName>
        <fullName evidence="3">Acyl-CoA synthetase (AMP-forming)/AMP-acid ligase II</fullName>
    </submittedName>
</protein>
<dbReference type="GO" id="GO:0016405">
    <property type="term" value="F:CoA-ligase activity"/>
    <property type="evidence" value="ECO:0007669"/>
    <property type="project" value="TreeGrafter"/>
</dbReference>
<accession>A0A0S4QN70</accession>
<proteinExistence type="predicted"/>
<dbReference type="PANTHER" id="PTHR24096">
    <property type="entry name" value="LONG-CHAIN-FATTY-ACID--COA LIGASE"/>
    <property type="match status" value="1"/>
</dbReference>
<feature type="domain" description="AMP-dependent synthetase/ligase" evidence="1">
    <location>
        <begin position="10"/>
        <end position="359"/>
    </location>
</feature>
<dbReference type="SUPFAM" id="SSF56801">
    <property type="entry name" value="Acetyl-CoA synthetase-like"/>
    <property type="match status" value="1"/>
</dbReference>
<dbReference type="EMBL" id="FAOZ01000008">
    <property type="protein sequence ID" value="CUU56665.1"/>
    <property type="molecule type" value="Genomic_DNA"/>
</dbReference>
<name>A0A0S4QN70_9ACTN</name>
<keyword evidence="3" id="KW-0436">Ligase</keyword>
<dbReference type="Gene3D" id="3.30.300.30">
    <property type="match status" value="1"/>
</dbReference>